<accession>A0A269PB85</accession>
<evidence type="ECO:0008006" key="4">
    <source>
        <dbReference type="Google" id="ProtNLM"/>
    </source>
</evidence>
<reference evidence="2 3" key="1">
    <citation type="submission" date="2017-08" db="EMBL/GenBank/DDBJ databases">
        <authorList>
            <person name="de Groot N.N."/>
        </authorList>
    </citation>
    <scope>NUCLEOTIDE SEQUENCE [LARGE SCALE GENOMIC DNA]</scope>
    <source>
        <strain evidence="2 3">NBT06-6</strain>
    </source>
</reference>
<proteinExistence type="predicted"/>
<feature type="chain" id="PRO_5013057599" description="Secreted protein" evidence="1">
    <location>
        <begin position="25"/>
        <end position="153"/>
    </location>
</feature>
<feature type="signal peptide" evidence="1">
    <location>
        <begin position="1"/>
        <end position="24"/>
    </location>
</feature>
<keyword evidence="1" id="KW-0732">Signal</keyword>
<sequence length="153" mass="15639">MKRIVAAGVAAATALSLAAVPAQAAEESNEFIEGVRKAVDGEGVRKAIEGPKSVVEDTLEGAEEGARQGVEKRKLDKKLEDEGYGAAPKTDGAKDMIVGSVEQGSSADQAYKATQAGWILTWIAVAAAGLGAIGFVADQAGVLPAGMMPKLPF</sequence>
<evidence type="ECO:0000313" key="3">
    <source>
        <dbReference type="Proteomes" id="UP000215771"/>
    </source>
</evidence>
<evidence type="ECO:0000256" key="1">
    <source>
        <dbReference type="SAM" id="SignalP"/>
    </source>
</evidence>
<gene>
    <name evidence="2" type="ORF">CIG21_09745</name>
</gene>
<comment type="caution">
    <text evidence="2">The sequence shown here is derived from an EMBL/GenBank/DDBJ whole genome shotgun (WGS) entry which is preliminary data.</text>
</comment>
<name>A0A269PB85_9CORY</name>
<evidence type="ECO:0000313" key="2">
    <source>
        <dbReference type="EMBL" id="PAJ68942.1"/>
    </source>
</evidence>
<protein>
    <recommendedName>
        <fullName evidence="4">Secreted protein</fullName>
    </recommendedName>
</protein>
<dbReference type="AlphaFoldDB" id="A0A269PB85"/>
<dbReference type="Proteomes" id="UP000215771">
    <property type="component" value="Unassembled WGS sequence"/>
</dbReference>
<organism evidence="2 3">
    <name type="scientific">Corynebacterium hadale</name>
    <dbReference type="NCBI Taxonomy" id="2026255"/>
    <lineage>
        <taxon>Bacteria</taxon>
        <taxon>Bacillati</taxon>
        <taxon>Actinomycetota</taxon>
        <taxon>Actinomycetes</taxon>
        <taxon>Mycobacteriales</taxon>
        <taxon>Corynebacteriaceae</taxon>
        <taxon>Corynebacterium</taxon>
    </lineage>
</organism>
<dbReference type="EMBL" id="NQMQ01000020">
    <property type="protein sequence ID" value="PAJ68942.1"/>
    <property type="molecule type" value="Genomic_DNA"/>
</dbReference>
<dbReference type="RefSeq" id="WP_095278646.1">
    <property type="nucleotide sequence ID" value="NZ_CP047655.1"/>
</dbReference>